<dbReference type="CDD" id="cd05399">
    <property type="entry name" value="NT_Rel-Spo_like"/>
    <property type="match status" value="1"/>
</dbReference>
<comment type="similarity">
    <text evidence="2">Belongs to the relA/spoT family.</text>
</comment>
<dbReference type="PANTHER" id="PTHR21262">
    <property type="entry name" value="GUANOSINE-3',5'-BIS DIPHOSPHATE 3'-PYROPHOSPHOHYDROLASE"/>
    <property type="match status" value="1"/>
</dbReference>
<dbReference type="Gene3D" id="1.10.3210.10">
    <property type="entry name" value="Hypothetical protein af1432"/>
    <property type="match status" value="1"/>
</dbReference>
<dbReference type="Proteomes" id="UP000177197">
    <property type="component" value="Unassembled WGS sequence"/>
</dbReference>
<dbReference type="SMART" id="SM00471">
    <property type="entry name" value="HDc"/>
    <property type="match status" value="1"/>
</dbReference>
<dbReference type="Pfam" id="PF02824">
    <property type="entry name" value="TGS"/>
    <property type="match status" value="1"/>
</dbReference>
<dbReference type="FunFam" id="1.10.3210.10:FF:000001">
    <property type="entry name" value="GTP pyrophosphokinase RelA"/>
    <property type="match status" value="1"/>
</dbReference>
<feature type="domain" description="HD" evidence="4">
    <location>
        <begin position="45"/>
        <end position="143"/>
    </location>
</feature>
<dbReference type="PROSITE" id="PS51880">
    <property type="entry name" value="TGS"/>
    <property type="match status" value="1"/>
</dbReference>
<comment type="caution">
    <text evidence="6">The sequence shown here is derived from an EMBL/GenBank/DDBJ whole genome shotgun (WGS) entry which is preliminary data.</text>
</comment>
<dbReference type="Pfam" id="PF13291">
    <property type="entry name" value="ACT_4"/>
    <property type="match status" value="1"/>
</dbReference>
<dbReference type="PROSITE" id="PS51671">
    <property type="entry name" value="ACT"/>
    <property type="match status" value="1"/>
</dbReference>
<gene>
    <name evidence="6" type="ORF">A3I30_02690</name>
</gene>
<dbReference type="CDD" id="cd01668">
    <property type="entry name" value="TGS_RSH"/>
    <property type="match status" value="1"/>
</dbReference>
<dbReference type="EMBL" id="MEYV01000011">
    <property type="protein sequence ID" value="OGD40227.1"/>
    <property type="molecule type" value="Genomic_DNA"/>
</dbReference>
<dbReference type="SUPFAM" id="SSF55021">
    <property type="entry name" value="ACT-like"/>
    <property type="match status" value="1"/>
</dbReference>
<comment type="pathway">
    <text evidence="1">Purine metabolism.</text>
</comment>
<comment type="function">
    <text evidence="2">In eubacteria ppGpp (guanosine 3'-diphosphate 5'-diphosphate) is a mediator of the stringent response that coordinates a variety of cellular activities in response to changes in nutritional abundance.</text>
</comment>
<evidence type="ECO:0008006" key="8">
    <source>
        <dbReference type="Google" id="ProtNLM"/>
    </source>
</evidence>
<dbReference type="FunFam" id="3.30.460.10:FF:000001">
    <property type="entry name" value="GTP pyrophosphokinase RelA"/>
    <property type="match status" value="1"/>
</dbReference>
<dbReference type="CDD" id="cd04876">
    <property type="entry name" value="ACT_RelA-SpoT"/>
    <property type="match status" value="1"/>
</dbReference>
<evidence type="ECO:0000256" key="1">
    <source>
        <dbReference type="ARBA" id="ARBA00025704"/>
    </source>
</evidence>
<dbReference type="InterPro" id="IPR043519">
    <property type="entry name" value="NT_sf"/>
</dbReference>
<feature type="domain" description="ACT" evidence="3">
    <location>
        <begin position="496"/>
        <end position="569"/>
    </location>
</feature>
<evidence type="ECO:0000256" key="2">
    <source>
        <dbReference type="RuleBase" id="RU003847"/>
    </source>
</evidence>
<dbReference type="GO" id="GO:0005886">
    <property type="term" value="C:plasma membrane"/>
    <property type="evidence" value="ECO:0007669"/>
    <property type="project" value="TreeGrafter"/>
</dbReference>
<dbReference type="CDD" id="cd00077">
    <property type="entry name" value="HDc"/>
    <property type="match status" value="1"/>
</dbReference>
<dbReference type="SUPFAM" id="SSF81271">
    <property type="entry name" value="TGS-like"/>
    <property type="match status" value="1"/>
</dbReference>
<dbReference type="InterPro" id="IPR012676">
    <property type="entry name" value="TGS-like"/>
</dbReference>
<dbReference type="PANTHER" id="PTHR21262:SF31">
    <property type="entry name" value="GTP PYROPHOSPHOKINASE"/>
    <property type="match status" value="1"/>
</dbReference>
<dbReference type="AlphaFoldDB" id="A0A1F5CBJ2"/>
<proteinExistence type="inferred from homology"/>
<name>A0A1F5CBJ2_9BACT</name>
<reference evidence="6 7" key="1">
    <citation type="journal article" date="2016" name="Nat. Commun.">
        <title>Thousands of microbial genomes shed light on interconnected biogeochemical processes in an aquifer system.</title>
        <authorList>
            <person name="Anantharaman K."/>
            <person name="Brown C.T."/>
            <person name="Hug L.A."/>
            <person name="Sharon I."/>
            <person name="Castelle C.J."/>
            <person name="Probst A.J."/>
            <person name="Thomas B.C."/>
            <person name="Singh A."/>
            <person name="Wilkins M.J."/>
            <person name="Karaoz U."/>
            <person name="Brodie E.L."/>
            <person name="Williams K.H."/>
            <person name="Hubbard S.S."/>
            <person name="Banfield J.F."/>
        </authorList>
    </citation>
    <scope>NUCLEOTIDE SEQUENCE [LARGE SCALE GENOMIC DNA]</scope>
</reference>
<dbReference type="InterPro" id="IPR012675">
    <property type="entry name" value="Beta-grasp_dom_sf"/>
</dbReference>
<dbReference type="PROSITE" id="PS51831">
    <property type="entry name" value="HD"/>
    <property type="match status" value="1"/>
</dbReference>
<evidence type="ECO:0000313" key="6">
    <source>
        <dbReference type="EMBL" id="OGD40227.1"/>
    </source>
</evidence>
<dbReference type="FunFam" id="3.10.20.30:FF:000002">
    <property type="entry name" value="GTP pyrophosphokinase (RelA/SpoT)"/>
    <property type="match status" value="1"/>
</dbReference>
<evidence type="ECO:0000259" key="4">
    <source>
        <dbReference type="PROSITE" id="PS51831"/>
    </source>
</evidence>
<dbReference type="InterPro" id="IPR003607">
    <property type="entry name" value="HD/PDEase_dom"/>
</dbReference>
<dbReference type="Gene3D" id="3.30.70.260">
    <property type="match status" value="1"/>
</dbReference>
<dbReference type="Gene3D" id="3.10.20.30">
    <property type="match status" value="1"/>
</dbReference>
<dbReference type="InterPro" id="IPR033655">
    <property type="entry name" value="TGS_RelA/SpoT"/>
</dbReference>
<dbReference type="Pfam" id="PF13328">
    <property type="entry name" value="HD_4"/>
    <property type="match status" value="1"/>
</dbReference>
<dbReference type="InterPro" id="IPR006674">
    <property type="entry name" value="HD_domain"/>
</dbReference>
<evidence type="ECO:0000313" key="7">
    <source>
        <dbReference type="Proteomes" id="UP000177197"/>
    </source>
</evidence>
<sequence length="569" mass="65282">MKMEKILENILTYFPSEKDKTFISKAAEFARKAHGSQKRDSGEPYICHPMDVALTLAGMGLDASTVIAGIFHDVVEDTPTTVEEIKIKWGFEVAFLVNGVTKLSKIQYSGKEAQAETLRKMFLAMAEDIRVVLIKLADRYHNMMTLDSLSPERQKKISLETLEIYAPVAYRLGMGELKGQLEDLSFKYLYPKEYQWLLREIKKFYRESEDYIKRFKPVLELALKKEGIKIAESQIRFKHYWTLYKKLQRHEMNFDKMHDLVAARVIVPTIEDCYLALGVVHQNWKPVPGLIKDYIALPKPNGYQSLHTSVFGPHGKIIEVQIRTPEMHLRAENGIAAHWAYKEGYFKTKSSKNLNNKETAWIDQLREWQKEVKGSDEFVDSLKIDFFKDRIFVLTPVGDVLDLPDGATPVDFAYQVHSDIGNQCSGAKINGKIVPLNTQLQSGDMVEILIQKNKKPSEDWLNFVKTRIAQDRIRSAIRSKIKNLAGPKIKVAQVAHLRVVVRDRIGILKDVSKVISSQKINILSVKTEGAKNPFHYLNFSVESKDKRRLEQLIFAIKKTKGVEEVSYQF</sequence>
<dbReference type="InterPro" id="IPR004095">
    <property type="entry name" value="TGS"/>
</dbReference>
<feature type="domain" description="TGS" evidence="5">
    <location>
        <begin position="387"/>
        <end position="450"/>
    </location>
</feature>
<accession>A0A1F5CBJ2</accession>
<dbReference type="Gene3D" id="3.30.460.10">
    <property type="entry name" value="Beta Polymerase, domain 2"/>
    <property type="match status" value="1"/>
</dbReference>
<dbReference type="NCBIfam" id="TIGR00691">
    <property type="entry name" value="spoT_relA"/>
    <property type="match status" value="1"/>
</dbReference>
<evidence type="ECO:0000259" key="5">
    <source>
        <dbReference type="PROSITE" id="PS51880"/>
    </source>
</evidence>
<protein>
    <recommendedName>
        <fullName evidence="8">(P)ppGpp synthetase</fullName>
    </recommendedName>
</protein>
<dbReference type="InterPro" id="IPR007685">
    <property type="entry name" value="RelA_SpoT"/>
</dbReference>
<organism evidence="6 7">
    <name type="scientific">Candidatus Azambacteria bacterium RIFCSPLOWO2_02_FULL_44_14</name>
    <dbReference type="NCBI Taxonomy" id="1797306"/>
    <lineage>
        <taxon>Bacteria</taxon>
        <taxon>Candidatus Azamiibacteriota</taxon>
    </lineage>
</organism>
<dbReference type="InterPro" id="IPR002912">
    <property type="entry name" value="ACT_dom"/>
</dbReference>
<dbReference type="Pfam" id="PF04607">
    <property type="entry name" value="RelA_SpoT"/>
    <property type="match status" value="1"/>
</dbReference>
<dbReference type="SMART" id="SM00954">
    <property type="entry name" value="RelA_SpoT"/>
    <property type="match status" value="1"/>
</dbReference>
<dbReference type="SUPFAM" id="SSF109604">
    <property type="entry name" value="HD-domain/PDEase-like"/>
    <property type="match status" value="1"/>
</dbReference>
<dbReference type="InterPro" id="IPR004811">
    <property type="entry name" value="RelA/Spo_fam"/>
</dbReference>
<dbReference type="GO" id="GO:0015969">
    <property type="term" value="P:guanosine tetraphosphate metabolic process"/>
    <property type="evidence" value="ECO:0007669"/>
    <property type="project" value="InterPro"/>
</dbReference>
<dbReference type="InterPro" id="IPR045865">
    <property type="entry name" value="ACT-like_dom_sf"/>
</dbReference>
<dbReference type="SUPFAM" id="SSF81301">
    <property type="entry name" value="Nucleotidyltransferase"/>
    <property type="match status" value="1"/>
</dbReference>
<evidence type="ECO:0000259" key="3">
    <source>
        <dbReference type="PROSITE" id="PS51671"/>
    </source>
</evidence>